<reference evidence="2 3" key="1">
    <citation type="submission" date="2024-09" db="EMBL/GenBank/DDBJ databases">
        <authorList>
            <person name="Sun Q."/>
            <person name="Mori K."/>
        </authorList>
    </citation>
    <scope>NUCLEOTIDE SEQUENCE [LARGE SCALE GENOMIC DNA]</scope>
    <source>
        <strain evidence="2 3">TBRC 5777</strain>
    </source>
</reference>
<evidence type="ECO:0000256" key="1">
    <source>
        <dbReference type="SAM" id="MobiDB-lite"/>
    </source>
</evidence>
<dbReference type="Proteomes" id="UP001589865">
    <property type="component" value="Unassembled WGS sequence"/>
</dbReference>
<accession>A0ABV6JTG7</accession>
<comment type="caution">
    <text evidence="2">The sequence shown here is derived from an EMBL/GenBank/DDBJ whole genome shotgun (WGS) entry which is preliminary data.</text>
</comment>
<protein>
    <submittedName>
        <fullName evidence="2">Uncharacterized protein</fullName>
    </submittedName>
</protein>
<evidence type="ECO:0000313" key="3">
    <source>
        <dbReference type="Proteomes" id="UP001589865"/>
    </source>
</evidence>
<sequence>MPATLGSFTRFRLDTAAQQVAPDDVLGRAGIAMAFYRQDTSNIFGILMLDPPSAPPLPDGVTAPDLLFRKEGMWRAVPRRPNMHPLTQFDVNDAPSKLRLSCFGFIQQEPVLLLQVATCLTAMEGRMVVLSMGMPVIPDAEPRAAAQALTSRAVILLTALRENLQRDPRVGLPNGPAAGRPPIAPASGRPPLRT</sequence>
<evidence type="ECO:0000313" key="2">
    <source>
        <dbReference type="EMBL" id="MFC0409020.1"/>
    </source>
</evidence>
<organism evidence="2 3">
    <name type="scientific">Roseomonas elaeocarpi</name>
    <dbReference type="NCBI Taxonomy" id="907779"/>
    <lineage>
        <taxon>Bacteria</taxon>
        <taxon>Pseudomonadati</taxon>
        <taxon>Pseudomonadota</taxon>
        <taxon>Alphaproteobacteria</taxon>
        <taxon>Acetobacterales</taxon>
        <taxon>Roseomonadaceae</taxon>
        <taxon>Roseomonas</taxon>
    </lineage>
</organism>
<dbReference type="RefSeq" id="WP_377044773.1">
    <property type="nucleotide sequence ID" value="NZ_JBHLUN010000008.1"/>
</dbReference>
<dbReference type="EMBL" id="JBHLUN010000008">
    <property type="protein sequence ID" value="MFC0409020.1"/>
    <property type="molecule type" value="Genomic_DNA"/>
</dbReference>
<gene>
    <name evidence="2" type="ORF">ACFFGY_12220</name>
</gene>
<keyword evidence="3" id="KW-1185">Reference proteome</keyword>
<proteinExistence type="predicted"/>
<feature type="region of interest" description="Disordered" evidence="1">
    <location>
        <begin position="167"/>
        <end position="194"/>
    </location>
</feature>
<name>A0ABV6JTG7_9PROT</name>
<feature type="compositionally biased region" description="Low complexity" evidence="1">
    <location>
        <begin position="173"/>
        <end position="194"/>
    </location>
</feature>